<evidence type="ECO:0000256" key="1">
    <source>
        <dbReference type="ARBA" id="ARBA00004137"/>
    </source>
</evidence>
<evidence type="ECO:0000256" key="3">
    <source>
        <dbReference type="ARBA" id="ARBA00022679"/>
    </source>
</evidence>
<keyword evidence="3" id="KW-0808">Transferase</keyword>
<evidence type="ECO:0000313" key="15">
    <source>
        <dbReference type="Proteomes" id="UP000605846"/>
    </source>
</evidence>
<evidence type="ECO:0000256" key="5">
    <source>
        <dbReference type="ARBA" id="ARBA00022792"/>
    </source>
</evidence>
<dbReference type="InterPro" id="IPR000872">
    <property type="entry name" value="Tafazzin"/>
</dbReference>
<gene>
    <name evidence="14" type="ORF">EC973_003486</name>
</gene>
<dbReference type="GO" id="GO:0005741">
    <property type="term" value="C:mitochondrial outer membrane"/>
    <property type="evidence" value="ECO:0007669"/>
    <property type="project" value="UniProtKB-SubCell"/>
</dbReference>
<evidence type="ECO:0000256" key="2">
    <source>
        <dbReference type="ARBA" id="ARBA00010524"/>
    </source>
</evidence>
<evidence type="ECO:0000256" key="8">
    <source>
        <dbReference type="ARBA" id="ARBA00023136"/>
    </source>
</evidence>
<keyword evidence="6" id="KW-0443">Lipid metabolism</keyword>
<reference evidence="14" key="1">
    <citation type="submission" date="2020-01" db="EMBL/GenBank/DDBJ databases">
        <title>Genome Sequencing of Three Apophysomyces-Like Fungal Strains Confirms a Novel Fungal Genus in the Mucoromycota with divergent Burkholderia-like Endosymbiotic Bacteria.</title>
        <authorList>
            <person name="Stajich J.E."/>
            <person name="Macias A.M."/>
            <person name="Carter-House D."/>
            <person name="Lovett B."/>
            <person name="Kasson L.R."/>
            <person name="Berry K."/>
            <person name="Grigoriev I."/>
            <person name="Chang Y."/>
            <person name="Spatafora J."/>
            <person name="Kasson M.T."/>
        </authorList>
    </citation>
    <scope>NUCLEOTIDE SEQUENCE</scope>
    <source>
        <strain evidence="14">NRRL A-21654</strain>
    </source>
</reference>
<feature type="domain" description="Phospholipid/glycerol acyltransferase" evidence="13">
    <location>
        <begin position="116"/>
        <end position="240"/>
    </location>
</feature>
<evidence type="ECO:0000256" key="12">
    <source>
        <dbReference type="RuleBase" id="RU365062"/>
    </source>
</evidence>
<accession>A0A8H7BLG1</accession>
<dbReference type="SUPFAM" id="SSF69593">
    <property type="entry name" value="Glycerol-3-phosphate (1)-acyltransferase"/>
    <property type="match status" value="1"/>
</dbReference>
<evidence type="ECO:0000256" key="4">
    <source>
        <dbReference type="ARBA" id="ARBA00022787"/>
    </source>
</evidence>
<keyword evidence="8" id="KW-0472">Membrane</keyword>
<dbReference type="PANTHER" id="PTHR12497">
    <property type="entry name" value="TAZ PROTEIN TAFAZZIN"/>
    <property type="match status" value="1"/>
</dbReference>
<evidence type="ECO:0000256" key="6">
    <source>
        <dbReference type="ARBA" id="ARBA00023098"/>
    </source>
</evidence>
<keyword evidence="7" id="KW-0496">Mitochondrion</keyword>
<evidence type="ECO:0000259" key="13">
    <source>
        <dbReference type="SMART" id="SM00563"/>
    </source>
</evidence>
<dbReference type="GO" id="GO:0047184">
    <property type="term" value="F:1-acylglycerophosphocholine O-acyltransferase activity"/>
    <property type="evidence" value="ECO:0007669"/>
    <property type="project" value="TreeGrafter"/>
</dbReference>
<dbReference type="InterPro" id="IPR002123">
    <property type="entry name" value="Plipid/glycerol_acylTrfase"/>
</dbReference>
<dbReference type="Pfam" id="PF01553">
    <property type="entry name" value="Acyltransferase"/>
    <property type="match status" value="1"/>
</dbReference>
<protein>
    <recommendedName>
        <fullName evidence="12">Tafazzin family protein</fullName>
    </recommendedName>
</protein>
<keyword evidence="4" id="KW-1000">Mitochondrion outer membrane</keyword>
<keyword evidence="5" id="KW-0999">Mitochondrion inner membrane</keyword>
<evidence type="ECO:0000313" key="14">
    <source>
        <dbReference type="EMBL" id="KAF7722266.1"/>
    </source>
</evidence>
<sequence>MRTYRSLKRVLAWSTATAVAGAYYHHSQLQPRNKEEDTLNEKNVPLFEWSSIPQSIAHKYVAPYPETGTLWNMGRTAVMGGVGLFAKFFLKYLANTEVHGLDRFIDIVECDRNRGLITVSNHVSVWDDPLLWGVLPTRVLFSVDKMRWVLGAADICFTTRPKGLFFSWGQAIPTIRGIGIFQPAVDFAVHKCNRNGWIHIYPEGRVNQTATMLRFKWGVSRIIMESERCPLVIPIWHEGMQHVRPLRGPFVRLFQPITLVFGDPIDFQDILKAWKAGELDDAETRIRIATTIYKALEELKKETQILQATHE</sequence>
<proteinExistence type="inferred from homology"/>
<dbReference type="Proteomes" id="UP000605846">
    <property type="component" value="Unassembled WGS sequence"/>
</dbReference>
<dbReference type="GO" id="GO:0005743">
    <property type="term" value="C:mitochondrial inner membrane"/>
    <property type="evidence" value="ECO:0007669"/>
    <property type="project" value="UniProtKB-SubCell"/>
</dbReference>
<dbReference type="EMBL" id="JABAYA010000204">
    <property type="protein sequence ID" value="KAF7722266.1"/>
    <property type="molecule type" value="Genomic_DNA"/>
</dbReference>
<dbReference type="PRINTS" id="PR00979">
    <property type="entry name" value="TAFAZZIN"/>
</dbReference>
<comment type="caution">
    <text evidence="14">The sequence shown here is derived from an EMBL/GenBank/DDBJ whole genome shotgun (WGS) entry which is preliminary data.</text>
</comment>
<keyword evidence="9" id="KW-0012">Acyltransferase</keyword>
<comment type="catalytic activity">
    <reaction evidence="11">
        <text>1'-[1,2-diacyl-sn-glycero-3-phospho],3'-[1-acyl-sn-glycero-3-phospho]-glycerol + a 1,2-diacyl-sn-glycero-3-phosphocholine = a cardiolipin + a 1-acyl-sn-glycero-3-phosphocholine</text>
        <dbReference type="Rhea" id="RHEA:33731"/>
        <dbReference type="ChEBI" id="CHEBI:57643"/>
        <dbReference type="ChEBI" id="CHEBI:58168"/>
        <dbReference type="ChEBI" id="CHEBI:62237"/>
        <dbReference type="ChEBI" id="CHEBI:64743"/>
    </reaction>
    <physiologicalReaction direction="left-to-right" evidence="11">
        <dbReference type="Rhea" id="RHEA:33732"/>
    </physiologicalReaction>
    <physiologicalReaction direction="right-to-left" evidence="11">
        <dbReference type="Rhea" id="RHEA:33733"/>
    </physiologicalReaction>
</comment>
<evidence type="ECO:0000256" key="7">
    <source>
        <dbReference type="ARBA" id="ARBA00023128"/>
    </source>
</evidence>
<dbReference type="SMART" id="SM00563">
    <property type="entry name" value="PlsC"/>
    <property type="match status" value="1"/>
</dbReference>
<keyword evidence="15" id="KW-1185">Reference proteome</keyword>
<dbReference type="OrthoDB" id="193467at2759"/>
<dbReference type="PANTHER" id="PTHR12497:SF0">
    <property type="entry name" value="TAFAZZIN"/>
    <property type="match status" value="1"/>
</dbReference>
<comment type="similarity">
    <text evidence="2 12">Belongs to the taffazin family.</text>
</comment>
<comment type="subcellular location">
    <subcellularLocation>
        <location evidence="1">Mitochondrion inner membrane</location>
        <topology evidence="1">Peripheral membrane protein</topology>
        <orientation evidence="1">Intermembrane side</orientation>
    </subcellularLocation>
    <subcellularLocation>
        <location evidence="10">Mitochondrion outer membrane</location>
        <topology evidence="10">Peripheral membrane protein</topology>
        <orientation evidence="10">Intermembrane side</orientation>
    </subcellularLocation>
</comment>
<dbReference type="CDD" id="cd07989">
    <property type="entry name" value="LPLAT_AGPAT-like"/>
    <property type="match status" value="1"/>
</dbReference>
<evidence type="ECO:0000256" key="9">
    <source>
        <dbReference type="ARBA" id="ARBA00023315"/>
    </source>
</evidence>
<dbReference type="AlphaFoldDB" id="A0A8H7BLG1"/>
<evidence type="ECO:0000256" key="11">
    <source>
        <dbReference type="ARBA" id="ARBA00047906"/>
    </source>
</evidence>
<name>A0A8H7BLG1_9FUNG</name>
<dbReference type="GO" id="GO:0035965">
    <property type="term" value="P:cardiolipin acyl-chain remodeling"/>
    <property type="evidence" value="ECO:0007669"/>
    <property type="project" value="TreeGrafter"/>
</dbReference>
<dbReference type="GO" id="GO:0007007">
    <property type="term" value="P:inner mitochondrial membrane organization"/>
    <property type="evidence" value="ECO:0007669"/>
    <property type="project" value="TreeGrafter"/>
</dbReference>
<organism evidence="14 15">
    <name type="scientific">Apophysomyces ossiformis</name>
    <dbReference type="NCBI Taxonomy" id="679940"/>
    <lineage>
        <taxon>Eukaryota</taxon>
        <taxon>Fungi</taxon>
        <taxon>Fungi incertae sedis</taxon>
        <taxon>Mucoromycota</taxon>
        <taxon>Mucoromycotina</taxon>
        <taxon>Mucoromycetes</taxon>
        <taxon>Mucorales</taxon>
        <taxon>Mucorineae</taxon>
        <taxon>Mucoraceae</taxon>
        <taxon>Apophysomyces</taxon>
    </lineage>
</organism>
<evidence type="ECO:0000256" key="10">
    <source>
        <dbReference type="ARBA" id="ARBA00024323"/>
    </source>
</evidence>